<protein>
    <recommendedName>
        <fullName evidence="5">IPT/TIG domain-containing protein</fullName>
    </recommendedName>
</protein>
<keyword evidence="4" id="KW-1185">Reference proteome</keyword>
<organism evidence="3 4">
    <name type="scientific">Mycetocola manganoxydans</name>
    <dbReference type="NCBI Taxonomy" id="699879"/>
    <lineage>
        <taxon>Bacteria</taxon>
        <taxon>Bacillati</taxon>
        <taxon>Actinomycetota</taxon>
        <taxon>Actinomycetes</taxon>
        <taxon>Micrococcales</taxon>
        <taxon>Microbacteriaceae</taxon>
        <taxon>Mycetocola</taxon>
    </lineage>
</organism>
<evidence type="ECO:0000313" key="3">
    <source>
        <dbReference type="EMBL" id="RLP68509.1"/>
    </source>
</evidence>
<evidence type="ECO:0000313" key="4">
    <source>
        <dbReference type="Proteomes" id="UP000270299"/>
    </source>
</evidence>
<dbReference type="InterPro" id="IPR013783">
    <property type="entry name" value="Ig-like_fold"/>
</dbReference>
<dbReference type="AlphaFoldDB" id="A0A3L6ZKJ7"/>
<gene>
    <name evidence="3" type="ORF">D9V29_13580</name>
</gene>
<dbReference type="GO" id="GO:0005975">
    <property type="term" value="P:carbohydrate metabolic process"/>
    <property type="evidence" value="ECO:0007669"/>
    <property type="project" value="UniProtKB-ARBA"/>
</dbReference>
<dbReference type="Gene3D" id="2.60.40.10">
    <property type="entry name" value="Immunoglobulins"/>
    <property type="match status" value="1"/>
</dbReference>
<dbReference type="OrthoDB" id="4981342at2"/>
<evidence type="ECO:0008006" key="5">
    <source>
        <dbReference type="Google" id="ProtNLM"/>
    </source>
</evidence>
<dbReference type="Pfam" id="PF01833">
    <property type="entry name" value="TIG"/>
    <property type="match status" value="1"/>
</dbReference>
<feature type="domain" description="Putative amidase" evidence="2">
    <location>
        <begin position="178"/>
        <end position="319"/>
    </location>
</feature>
<dbReference type="PANTHER" id="PTHR40032:SF1">
    <property type="entry name" value="EXPORTED PROTEIN"/>
    <property type="match status" value="1"/>
</dbReference>
<dbReference type="EMBL" id="RCUV01000020">
    <property type="protein sequence ID" value="RLP68509.1"/>
    <property type="molecule type" value="Genomic_DNA"/>
</dbReference>
<reference evidence="3 4" key="1">
    <citation type="submission" date="2018-10" db="EMBL/GenBank/DDBJ databases">
        <authorList>
            <person name="Li J."/>
        </authorList>
    </citation>
    <scope>NUCLEOTIDE SEQUENCE [LARGE SCALE GENOMIC DNA]</scope>
    <source>
        <strain evidence="3 4">CCTCC AB209002</strain>
    </source>
</reference>
<evidence type="ECO:0000259" key="1">
    <source>
        <dbReference type="Pfam" id="PF01833"/>
    </source>
</evidence>
<dbReference type="Proteomes" id="UP000270299">
    <property type="component" value="Unassembled WGS sequence"/>
</dbReference>
<proteinExistence type="predicted"/>
<sequence>MRIRFWPLGVMSRLTMEVHHSFFEGRVVPSSARKSASPRIWSRRMAAAVIVATSTLLWTGCSVTVAPSDSQPQASSTATPVPVAEVTAMSPTSGSVTGGTTLTLTGTGLADVTDVTIGGIPATDVTVTEDGTVTAVAPAALHYQPADAAVVVSSGDKVVEQSEPLNYAYSVITGVDAQMQYALKHWNDYNSNTWGNLNPVGGDCANFVSQTLIQRGWTQNETWFNKNAAATLSDWSPAWGYVPAMDNWLASDDSLGLTKLTLDQRDQVKLGDIAIFDWNLNDIPDHVMLVSSVKVVDGVTKITFASHNRDGDYRDLDDVLTIDHPGGNAWFWSIPA</sequence>
<name>A0A3L6ZKJ7_9MICO</name>
<dbReference type="SUPFAM" id="SSF81296">
    <property type="entry name" value="E set domains"/>
    <property type="match status" value="1"/>
</dbReference>
<dbReference type="InterPro" id="IPR024301">
    <property type="entry name" value="Amidase_6"/>
</dbReference>
<feature type="domain" description="IPT/TIG" evidence="1">
    <location>
        <begin position="85"/>
        <end position="158"/>
    </location>
</feature>
<evidence type="ECO:0000259" key="2">
    <source>
        <dbReference type="Pfam" id="PF12671"/>
    </source>
</evidence>
<dbReference type="PANTHER" id="PTHR40032">
    <property type="entry name" value="EXPORTED PROTEIN-RELATED"/>
    <property type="match status" value="1"/>
</dbReference>
<dbReference type="Pfam" id="PF12671">
    <property type="entry name" value="Amidase_6"/>
    <property type="match status" value="1"/>
</dbReference>
<comment type="caution">
    <text evidence="3">The sequence shown here is derived from an EMBL/GenBank/DDBJ whole genome shotgun (WGS) entry which is preliminary data.</text>
</comment>
<dbReference type="InterPro" id="IPR014756">
    <property type="entry name" value="Ig_E-set"/>
</dbReference>
<dbReference type="InterPro" id="IPR002909">
    <property type="entry name" value="IPT_dom"/>
</dbReference>
<accession>A0A3L6ZKJ7</accession>